<name>A0AA86PRB9_9EUKA</name>
<dbReference type="Gene3D" id="1.20.80.10">
    <property type="match status" value="1"/>
</dbReference>
<protein>
    <recommendedName>
        <fullName evidence="1">FERM central domain-containing protein</fullName>
    </recommendedName>
</protein>
<dbReference type="EMBL" id="CAXDID020000233">
    <property type="protein sequence ID" value="CAL6061144.1"/>
    <property type="molecule type" value="Genomic_DNA"/>
</dbReference>
<keyword evidence="4" id="KW-1185">Reference proteome</keyword>
<dbReference type="InterPro" id="IPR019748">
    <property type="entry name" value="FERM_central"/>
</dbReference>
<reference evidence="2" key="1">
    <citation type="submission" date="2023-06" db="EMBL/GenBank/DDBJ databases">
        <authorList>
            <person name="Kurt Z."/>
        </authorList>
    </citation>
    <scope>NUCLEOTIDE SEQUENCE</scope>
</reference>
<comment type="caution">
    <text evidence="2">The sequence shown here is derived from an EMBL/GenBank/DDBJ whole genome shotgun (WGS) entry which is preliminary data.</text>
</comment>
<dbReference type="AlphaFoldDB" id="A0AA86PRB9"/>
<reference evidence="3 4" key="2">
    <citation type="submission" date="2024-07" db="EMBL/GenBank/DDBJ databases">
        <authorList>
            <person name="Akdeniz Z."/>
        </authorList>
    </citation>
    <scope>NUCLEOTIDE SEQUENCE [LARGE SCALE GENOMIC DNA]</scope>
</reference>
<evidence type="ECO:0000313" key="4">
    <source>
        <dbReference type="Proteomes" id="UP001642409"/>
    </source>
</evidence>
<dbReference type="InterPro" id="IPR014352">
    <property type="entry name" value="FERM/acyl-CoA-bd_prot_sf"/>
</dbReference>
<sequence>MHLKIYLIGSFMGVKVTEATTVRELVETILARYQVPIEYAKMCTIVAKKGTEYGITLQHSELIQNYQNCILYFRIIQFFGKELIEQLNPMYIQMAQLQMHKLVTSSLWLTDQNTACSLAAYQCAIEFGSYNGQQFGFVNNTISTLLSAEFIDKKKQIQQDVINKWKEYSEQGLVETKHKAILNYLHTAAEWVPQFGTYVINCYLLNQDYQVIGTECFLSVAKDKCIVTSLTNQVLAYSDWSDTDLQISPRDSKRFTLKINNKNFEFQCENIVKFQPIIEWQKTQSYNDLISIDSTQQNDEQLISPTTCIESEQICVEQIEEV</sequence>
<gene>
    <name evidence="2" type="ORF">HINF_LOCUS32374</name>
    <name evidence="3" type="ORF">HINF_LOCUS49567</name>
</gene>
<accession>A0AA86PRB9</accession>
<dbReference type="SUPFAM" id="SSF47031">
    <property type="entry name" value="Second domain of FERM"/>
    <property type="match status" value="1"/>
</dbReference>
<proteinExistence type="predicted"/>
<dbReference type="InterPro" id="IPR035963">
    <property type="entry name" value="FERM_2"/>
</dbReference>
<dbReference type="Pfam" id="PF00373">
    <property type="entry name" value="FERM_M"/>
    <property type="match status" value="1"/>
</dbReference>
<evidence type="ECO:0000259" key="1">
    <source>
        <dbReference type="Pfam" id="PF00373"/>
    </source>
</evidence>
<dbReference type="Proteomes" id="UP001642409">
    <property type="component" value="Unassembled WGS sequence"/>
</dbReference>
<dbReference type="CDD" id="cd14473">
    <property type="entry name" value="FERM_B-lobe"/>
    <property type="match status" value="1"/>
</dbReference>
<evidence type="ECO:0000313" key="3">
    <source>
        <dbReference type="EMBL" id="CAL6061144.1"/>
    </source>
</evidence>
<evidence type="ECO:0000313" key="2">
    <source>
        <dbReference type="EMBL" id="CAI9944729.1"/>
    </source>
</evidence>
<organism evidence="2">
    <name type="scientific">Hexamita inflata</name>
    <dbReference type="NCBI Taxonomy" id="28002"/>
    <lineage>
        <taxon>Eukaryota</taxon>
        <taxon>Metamonada</taxon>
        <taxon>Diplomonadida</taxon>
        <taxon>Hexamitidae</taxon>
        <taxon>Hexamitinae</taxon>
        <taxon>Hexamita</taxon>
    </lineage>
</organism>
<dbReference type="EMBL" id="CATOUU010000730">
    <property type="protein sequence ID" value="CAI9944729.1"/>
    <property type="molecule type" value="Genomic_DNA"/>
</dbReference>
<feature type="domain" description="FERM central" evidence="1">
    <location>
        <begin position="90"/>
        <end position="197"/>
    </location>
</feature>